<protein>
    <submittedName>
        <fullName evidence="2">DUF1845 domain-containing protein</fullName>
    </submittedName>
</protein>
<dbReference type="KEGG" id="aoz:HUE56_29575"/>
<reference evidence="2 3" key="1">
    <citation type="submission" date="2020-06" db="EMBL/GenBank/DDBJ databases">
        <title>Complete genome of Azosprillum oryzae KACC14407.</title>
        <authorList>
            <person name="Kim M."/>
            <person name="Park Y.-J."/>
            <person name="Shin J.-H."/>
        </authorList>
    </citation>
    <scope>NUCLEOTIDE SEQUENCE [LARGE SCALE GENOMIC DNA]</scope>
    <source>
        <strain evidence="2 3">KACC 14407</strain>
        <plasmid evidence="2 3">unnamed7</plasmid>
    </source>
</reference>
<keyword evidence="3" id="KW-1185">Reference proteome</keyword>
<keyword evidence="2" id="KW-0614">Plasmid</keyword>
<name>A0A6N1ATP0_9PROT</name>
<dbReference type="EMBL" id="CP054622">
    <property type="protein sequence ID" value="QKS54653.1"/>
    <property type="molecule type" value="Genomic_DNA"/>
</dbReference>
<evidence type="ECO:0000313" key="3">
    <source>
        <dbReference type="Proteomes" id="UP000509702"/>
    </source>
</evidence>
<accession>A0A6N1ATP0</accession>
<dbReference type="RefSeq" id="WP_109154778.1">
    <property type="nucleotide sequence ID" value="NZ_BSOV01000001.1"/>
</dbReference>
<evidence type="ECO:0000313" key="2">
    <source>
        <dbReference type="EMBL" id="QKS54653.1"/>
    </source>
</evidence>
<organism evidence="2 3">
    <name type="scientific">Azospirillum oryzae</name>
    <dbReference type="NCBI Taxonomy" id="286727"/>
    <lineage>
        <taxon>Bacteria</taxon>
        <taxon>Pseudomonadati</taxon>
        <taxon>Pseudomonadota</taxon>
        <taxon>Alphaproteobacteria</taxon>
        <taxon>Rhodospirillales</taxon>
        <taxon>Azospirillaceae</taxon>
        <taxon>Azospirillum</taxon>
    </lineage>
</organism>
<feature type="compositionally biased region" description="Polar residues" evidence="1">
    <location>
        <begin position="1"/>
        <end position="29"/>
    </location>
</feature>
<feature type="region of interest" description="Disordered" evidence="1">
    <location>
        <begin position="1"/>
        <end position="59"/>
    </location>
</feature>
<geneLocation type="plasmid" evidence="2 3">
    <name>unnamed7</name>
</geneLocation>
<dbReference type="Proteomes" id="UP000509702">
    <property type="component" value="Plasmid unnamed7"/>
</dbReference>
<sequence>MENADQQPAQSVASIQSHPARNSEDTSNGKAPRRPAGAGRQPGKGRVSTRAPRTHADYSTPVLHKTLVLKSHQAQQVESRILATTMSSMYITEVVLRIIGDSKEAEAVSEIINSNLKDEEEALRATLAQLEQVRTSNMIDVVPEYSKPISKPLEVSSPQAMRFLMLLEGYDKLIGVVDSLWFAGVMDGKQKATATWEWQRRLVRLGNSVIALERRARAAAVRKNKGEEVSKVVGDTETATVSDNDAGESRQKRAPKSTGTAPALQSEDNAASGPAPVAAAMAAVAATEPTGAGVISAAKIAAAPAE</sequence>
<feature type="region of interest" description="Disordered" evidence="1">
    <location>
        <begin position="235"/>
        <end position="276"/>
    </location>
</feature>
<dbReference type="AlphaFoldDB" id="A0A6N1ATP0"/>
<proteinExistence type="predicted"/>
<evidence type="ECO:0000256" key="1">
    <source>
        <dbReference type="SAM" id="MobiDB-lite"/>
    </source>
</evidence>
<gene>
    <name evidence="2" type="ORF">HUE56_29575</name>
</gene>